<evidence type="ECO:0000256" key="1">
    <source>
        <dbReference type="SAM" id="Phobius"/>
    </source>
</evidence>
<feature type="transmembrane region" description="Helical" evidence="1">
    <location>
        <begin position="34"/>
        <end position="54"/>
    </location>
</feature>
<evidence type="ECO:0000313" key="2">
    <source>
        <dbReference type="EMBL" id="MEJ6010993.1"/>
    </source>
</evidence>
<comment type="caution">
    <text evidence="2">The sequence shown here is derived from an EMBL/GenBank/DDBJ whole genome shotgun (WGS) entry which is preliminary data.</text>
</comment>
<dbReference type="EMBL" id="JBBHJY010000007">
    <property type="protein sequence ID" value="MEJ6010993.1"/>
    <property type="molecule type" value="Genomic_DNA"/>
</dbReference>
<feature type="transmembrane region" description="Helical" evidence="1">
    <location>
        <begin position="61"/>
        <end position="82"/>
    </location>
</feature>
<proteinExistence type="predicted"/>
<sequence>MSQQISHADLASMAQVSDAPIQTRVNRTFELPPALYFGTLIGYFGFLTIMTVCFMNPELALPMAVFSFSIIAGFGLGFKWVAMNPENAAKTLSWGQFANRGVQTLSGRLTAFEASAQVLTLPILIVFWGLCIAVIMATL</sequence>
<keyword evidence="3" id="KW-1185">Reference proteome</keyword>
<reference evidence="2 3" key="1">
    <citation type="submission" date="2024-03" db="EMBL/GenBank/DDBJ databases">
        <authorList>
            <person name="Jo J.-H."/>
        </authorList>
    </citation>
    <scope>NUCLEOTIDE SEQUENCE [LARGE SCALE GENOMIC DNA]</scope>
    <source>
        <strain evidence="2 3">AS3R-12</strain>
    </source>
</reference>
<dbReference type="Proteomes" id="UP001379235">
    <property type="component" value="Unassembled WGS sequence"/>
</dbReference>
<evidence type="ECO:0000313" key="3">
    <source>
        <dbReference type="Proteomes" id="UP001379235"/>
    </source>
</evidence>
<feature type="transmembrane region" description="Helical" evidence="1">
    <location>
        <begin position="114"/>
        <end position="137"/>
    </location>
</feature>
<keyword evidence="1" id="KW-0472">Membrane</keyword>
<accession>A0ABU8SAJ6</accession>
<protein>
    <submittedName>
        <fullName evidence="2">Uncharacterized protein</fullName>
    </submittedName>
</protein>
<keyword evidence="1" id="KW-0812">Transmembrane</keyword>
<name>A0ABU8SAJ6_9SPHN</name>
<gene>
    <name evidence="2" type="ORF">WG900_13805</name>
</gene>
<keyword evidence="1" id="KW-1133">Transmembrane helix</keyword>
<dbReference type="RefSeq" id="WP_339967851.1">
    <property type="nucleotide sequence ID" value="NZ_JBBHJY010000007.1"/>
</dbReference>
<organism evidence="2 3">
    <name type="scientific">Novosphingobium aquae</name>
    <dbReference type="NCBI Taxonomy" id="3133435"/>
    <lineage>
        <taxon>Bacteria</taxon>
        <taxon>Pseudomonadati</taxon>
        <taxon>Pseudomonadota</taxon>
        <taxon>Alphaproteobacteria</taxon>
        <taxon>Sphingomonadales</taxon>
        <taxon>Sphingomonadaceae</taxon>
        <taxon>Novosphingobium</taxon>
    </lineage>
</organism>